<accession>G7DUS3</accession>
<dbReference type="Proteomes" id="UP000009131">
    <property type="component" value="Unassembled WGS sequence"/>
</dbReference>
<evidence type="ECO:0000256" key="4">
    <source>
        <dbReference type="RuleBase" id="RU365026"/>
    </source>
</evidence>
<dbReference type="SUPFAM" id="SSF74788">
    <property type="entry name" value="Cullin repeat-like"/>
    <property type="match status" value="1"/>
</dbReference>
<dbReference type="GO" id="GO:0000145">
    <property type="term" value="C:exocyst"/>
    <property type="evidence" value="ECO:0007669"/>
    <property type="project" value="InterPro"/>
</dbReference>
<reference evidence="7 8" key="2">
    <citation type="journal article" date="2012" name="Open Biol.">
        <title>Characteristics of nucleosomes and linker DNA regions on the genome of the basidiomycete Mixia osmundae revealed by mono- and dinucleosome mapping.</title>
        <authorList>
            <person name="Nishida H."/>
            <person name="Kondo S."/>
            <person name="Matsumoto T."/>
            <person name="Suzuki Y."/>
            <person name="Yoshikawa H."/>
            <person name="Taylor T.D."/>
            <person name="Sugiyama J."/>
        </authorList>
    </citation>
    <scope>NUCLEOTIDE SEQUENCE [LARGE SCALE GENOMIC DNA]</scope>
    <source>
        <strain evidence="8">CBS 9802 / IAM 14324 / JCM 22182 / KY 12970</strain>
    </source>
</reference>
<organism evidence="7 8">
    <name type="scientific">Mixia osmundae (strain CBS 9802 / IAM 14324 / JCM 22182 / KY 12970)</name>
    <dbReference type="NCBI Taxonomy" id="764103"/>
    <lineage>
        <taxon>Eukaryota</taxon>
        <taxon>Fungi</taxon>
        <taxon>Dikarya</taxon>
        <taxon>Basidiomycota</taxon>
        <taxon>Pucciniomycotina</taxon>
        <taxon>Mixiomycetes</taxon>
        <taxon>Mixiales</taxon>
        <taxon>Mixiaceae</taxon>
        <taxon>Mixia</taxon>
    </lineage>
</organism>
<name>G7DUS3_MIXOS</name>
<dbReference type="GO" id="GO:0006887">
    <property type="term" value="P:exocytosis"/>
    <property type="evidence" value="ECO:0007669"/>
    <property type="project" value="UniProtKB-KW"/>
</dbReference>
<evidence type="ECO:0000313" key="8">
    <source>
        <dbReference type="Proteomes" id="UP000009131"/>
    </source>
</evidence>
<dbReference type="InParanoid" id="G7DUS3"/>
<comment type="caution">
    <text evidence="7">The sequence shown here is derived from an EMBL/GenBank/DDBJ whole genome shotgun (WGS) entry which is preliminary data.</text>
</comment>
<evidence type="ECO:0000259" key="6">
    <source>
        <dbReference type="Pfam" id="PF03081"/>
    </source>
</evidence>
<dbReference type="STRING" id="764103.G7DUS3"/>
<sequence>MTTSPSRRDSHQTDDHRAAGPRAMAEAYTFSARPTGSNQQSAAMDQAYADVVLLSQALSKSKRVTERMTGLLRTFDDRLVRLEKSVVGINRSTTGLSKTQKNVEAALVAIDALLGGHDSLERERAIITKGPRDDTTAYMASMTRLVTSLKQTGSITLNGPFQQTGVNSHESAAQMSSLLETGAKQIVQLFTAQVREASPERGIDLRGQTAETAQFPPIPAARMDSLRQLAAFVQKLPSPANRLDVEMQKAYGEIRGKFMAASLEPVAKQVVDFASSQQPLMTMPIWMDLFFAFGRSEYQLASSVFAPYAASFIFKQVVPPSLALFAETGQSINAIIKKDVSSSVAVAFEVYAALKTREDRFEELIRSKSGRRENELVDLAHAFRGSCLRSLPEFLEETRAWGIKQLTPTESMSAAIATMTVSVINFLRQLSLYQDAAEGFLQTLGDGNWTFGASRPGPTATRSKGQSLLSKYSDDVFYTLLGALDARTKSLRTQRAGVAAIFLLNNLTYVRREIHSSGIDDVLSEQCEDELNKRNRTAKAAYLEIIGPLVGCLMDAAPETGLLKTGLGAVGVGTGGRDRAEVKDRFARFNEALEEIENLHATAKLASTEPELKARLQDETNRMVLPTYKAFFNKHKTGEFTKNPSRYLRVDPDQLQARLNALYQ</sequence>
<keyword evidence="8" id="KW-1185">Reference proteome</keyword>
<dbReference type="EMBL" id="BABT02000032">
    <property type="protein sequence ID" value="GAA94333.1"/>
    <property type="molecule type" value="Genomic_DNA"/>
</dbReference>
<feature type="compositionally biased region" description="Basic and acidic residues" evidence="5">
    <location>
        <begin position="1"/>
        <end position="18"/>
    </location>
</feature>
<dbReference type="eggNOG" id="KOG2344">
    <property type="taxonomic scope" value="Eukaryota"/>
</dbReference>
<feature type="domain" description="Exocyst complex subunit Exo70 C-terminal" evidence="6">
    <location>
        <begin position="295"/>
        <end position="660"/>
    </location>
</feature>
<dbReference type="InterPro" id="IPR046364">
    <property type="entry name" value="Exo70_C"/>
</dbReference>
<evidence type="ECO:0000313" key="7">
    <source>
        <dbReference type="EMBL" id="GAA94333.1"/>
    </source>
</evidence>
<reference evidence="7 8" key="1">
    <citation type="journal article" date="2011" name="J. Gen. Appl. Microbiol.">
        <title>Draft genome sequencing of the enigmatic basidiomycete Mixia osmundae.</title>
        <authorList>
            <person name="Nishida H."/>
            <person name="Nagatsuka Y."/>
            <person name="Sugiyama J."/>
        </authorList>
    </citation>
    <scope>NUCLEOTIDE SEQUENCE [LARGE SCALE GENOMIC DNA]</scope>
    <source>
        <strain evidence="8">CBS 9802 / IAM 14324 / JCM 22182 / KY 12970</strain>
    </source>
</reference>
<comment type="similarity">
    <text evidence="1 4">Belongs to the EXO70 family.</text>
</comment>
<dbReference type="GO" id="GO:0005546">
    <property type="term" value="F:phosphatidylinositol-4,5-bisphosphate binding"/>
    <property type="evidence" value="ECO:0007669"/>
    <property type="project" value="InterPro"/>
</dbReference>
<dbReference type="PANTHER" id="PTHR12542">
    <property type="entry name" value="EXOCYST COMPLEX PROTEIN EXO70"/>
    <property type="match status" value="1"/>
</dbReference>
<evidence type="ECO:0000256" key="2">
    <source>
        <dbReference type="ARBA" id="ARBA00022448"/>
    </source>
</evidence>
<proteinExistence type="inferred from homology"/>
<evidence type="ECO:0000256" key="1">
    <source>
        <dbReference type="ARBA" id="ARBA00006756"/>
    </source>
</evidence>
<comment type="subcellular location">
    <subcellularLocation>
        <location evidence="4">Bud</location>
    </subcellularLocation>
    <subcellularLocation>
        <location evidence="4">Bud neck</location>
    </subcellularLocation>
</comment>
<dbReference type="GO" id="GO:0015031">
    <property type="term" value="P:protein transport"/>
    <property type="evidence" value="ECO:0007669"/>
    <property type="project" value="UniProtKB-KW"/>
</dbReference>
<gene>
    <name evidence="7" type="primary">Mo00984</name>
    <name evidence="7" type="ORF">E5Q_00984</name>
</gene>
<comment type="function">
    <text evidence="4">Involved in the secretory pathway as part of the exocyst complex which tethers secretory vesicles to the sites of exocytosis. Also plays a role in the assembly of the exocyst.</text>
</comment>
<dbReference type="HOGENOM" id="CLU_010236_4_3_1"/>
<evidence type="ECO:0000256" key="5">
    <source>
        <dbReference type="SAM" id="MobiDB-lite"/>
    </source>
</evidence>
<evidence type="ECO:0000256" key="3">
    <source>
        <dbReference type="ARBA" id="ARBA00022483"/>
    </source>
</evidence>
<dbReference type="InterPro" id="IPR016159">
    <property type="entry name" value="Cullin_repeat-like_dom_sf"/>
</dbReference>
<dbReference type="Gene3D" id="1.20.1280.170">
    <property type="entry name" value="Exocyst complex component Exo70"/>
    <property type="match status" value="1"/>
</dbReference>
<dbReference type="FunCoup" id="G7DUS3">
    <property type="interactions" value="18"/>
</dbReference>
<dbReference type="OrthoDB" id="1922221at2759"/>
<dbReference type="PANTHER" id="PTHR12542:SF41">
    <property type="entry name" value="EXOCYST COMPLEX COMPONENT 7"/>
    <property type="match status" value="1"/>
</dbReference>
<dbReference type="InterPro" id="IPR004140">
    <property type="entry name" value="Exo70"/>
</dbReference>
<keyword evidence="2 4" id="KW-0813">Transport</keyword>
<protein>
    <recommendedName>
        <fullName evidence="4">Exocyst complex protein EXO70</fullName>
    </recommendedName>
</protein>
<dbReference type="GO" id="GO:0005935">
    <property type="term" value="C:cellular bud neck"/>
    <property type="evidence" value="ECO:0007669"/>
    <property type="project" value="UniProtKB-SubCell"/>
</dbReference>
<keyword evidence="3 4" id="KW-0268">Exocytosis</keyword>
<dbReference type="AlphaFoldDB" id="G7DUS3"/>
<keyword evidence="4" id="KW-0653">Protein transport</keyword>
<dbReference type="Pfam" id="PF03081">
    <property type="entry name" value="Exo70_C"/>
    <property type="match status" value="1"/>
</dbReference>
<feature type="region of interest" description="Disordered" evidence="5">
    <location>
        <begin position="1"/>
        <end position="22"/>
    </location>
</feature>